<reference evidence="3 4" key="2">
    <citation type="submission" date="2018-11" db="EMBL/GenBank/DDBJ databases">
        <authorList>
            <consortium name="Pathogen Informatics"/>
        </authorList>
    </citation>
    <scope>NUCLEOTIDE SEQUENCE [LARGE SCALE GENOMIC DNA]</scope>
    <source>
        <strain evidence="3 4">Egypt</strain>
    </source>
</reference>
<dbReference type="Gene3D" id="1.10.510.10">
    <property type="entry name" value="Transferase(Phosphotransferase) domain 1"/>
    <property type="match status" value="1"/>
</dbReference>
<dbReference type="Proteomes" id="UP000272942">
    <property type="component" value="Unassembled WGS sequence"/>
</dbReference>
<feature type="region of interest" description="Disordered" evidence="1">
    <location>
        <begin position="1"/>
        <end position="30"/>
    </location>
</feature>
<evidence type="ECO:0000313" key="3">
    <source>
        <dbReference type="EMBL" id="VDP66830.1"/>
    </source>
</evidence>
<organism evidence="5">
    <name type="scientific">Echinostoma caproni</name>
    <dbReference type="NCBI Taxonomy" id="27848"/>
    <lineage>
        <taxon>Eukaryota</taxon>
        <taxon>Metazoa</taxon>
        <taxon>Spiralia</taxon>
        <taxon>Lophotrochozoa</taxon>
        <taxon>Platyhelminthes</taxon>
        <taxon>Trematoda</taxon>
        <taxon>Digenea</taxon>
        <taxon>Plagiorchiida</taxon>
        <taxon>Echinostomata</taxon>
        <taxon>Echinostomatoidea</taxon>
        <taxon>Echinostomatidae</taxon>
        <taxon>Echinostoma</taxon>
    </lineage>
</organism>
<dbReference type="GO" id="GO:0004672">
    <property type="term" value="F:protein kinase activity"/>
    <property type="evidence" value="ECO:0007669"/>
    <property type="project" value="InterPro"/>
</dbReference>
<dbReference type="Pfam" id="PF00069">
    <property type="entry name" value="Pkinase"/>
    <property type="match status" value="1"/>
</dbReference>
<dbReference type="SUPFAM" id="SSF56112">
    <property type="entry name" value="Protein kinase-like (PK-like)"/>
    <property type="match status" value="1"/>
</dbReference>
<evidence type="ECO:0000259" key="2">
    <source>
        <dbReference type="PROSITE" id="PS50011"/>
    </source>
</evidence>
<dbReference type="PANTHER" id="PTHR24347">
    <property type="entry name" value="SERINE/THREONINE-PROTEIN KINASE"/>
    <property type="match status" value="1"/>
</dbReference>
<accession>A0A183A6I3</accession>
<keyword evidence="4" id="KW-1185">Reference proteome</keyword>
<dbReference type="InterPro" id="IPR000719">
    <property type="entry name" value="Prot_kinase_dom"/>
</dbReference>
<evidence type="ECO:0000313" key="4">
    <source>
        <dbReference type="Proteomes" id="UP000272942"/>
    </source>
</evidence>
<dbReference type="WBParaSite" id="ECPE_0000257001-mRNA-1">
    <property type="protein sequence ID" value="ECPE_0000257001-mRNA-1"/>
    <property type="gene ID" value="ECPE_0000257001"/>
</dbReference>
<name>A0A183A6I3_9TREM</name>
<dbReference type="AlphaFoldDB" id="A0A183A6I3"/>
<feature type="domain" description="Protein kinase" evidence="2">
    <location>
        <begin position="1"/>
        <end position="125"/>
    </location>
</feature>
<gene>
    <name evidence="3" type="ORF">ECPE_LOCUS2568</name>
</gene>
<reference evidence="5" key="1">
    <citation type="submission" date="2016-06" db="UniProtKB">
        <authorList>
            <consortium name="WormBaseParasite"/>
        </authorList>
    </citation>
    <scope>IDENTIFICATION</scope>
</reference>
<dbReference type="OrthoDB" id="20134at2759"/>
<dbReference type="EMBL" id="UZAN01039703">
    <property type="protein sequence ID" value="VDP66830.1"/>
    <property type="molecule type" value="Genomic_DNA"/>
</dbReference>
<protein>
    <submittedName>
        <fullName evidence="5">Protein kinase domain-containing protein</fullName>
    </submittedName>
</protein>
<evidence type="ECO:0000256" key="1">
    <source>
        <dbReference type="SAM" id="MobiDB-lite"/>
    </source>
</evidence>
<evidence type="ECO:0000313" key="5">
    <source>
        <dbReference type="WBParaSite" id="ECPE_0000257001-mRNA-1"/>
    </source>
</evidence>
<proteinExistence type="predicted"/>
<feature type="compositionally biased region" description="Low complexity" evidence="1">
    <location>
        <begin position="7"/>
        <end position="22"/>
    </location>
</feature>
<sequence>MPLFHHQTQNQQTSPHGQQQQTGRKSITSISHANSAPYANRISARDQVLPVKTAPVELRTKLTDFSLAIELRKNEEVLAESGGIPMYMVPEVLTEKPYTKPYDVWSLGILKCQLLASCYASWWGL</sequence>
<dbReference type="GO" id="GO:0005524">
    <property type="term" value="F:ATP binding"/>
    <property type="evidence" value="ECO:0007669"/>
    <property type="project" value="InterPro"/>
</dbReference>
<dbReference type="PROSITE" id="PS50011">
    <property type="entry name" value="PROTEIN_KINASE_DOM"/>
    <property type="match status" value="1"/>
</dbReference>
<dbReference type="InterPro" id="IPR011009">
    <property type="entry name" value="Kinase-like_dom_sf"/>
</dbReference>